<keyword evidence="9" id="KW-1185">Reference proteome</keyword>
<feature type="transmembrane region" description="Helical" evidence="7">
    <location>
        <begin position="12"/>
        <end position="30"/>
    </location>
</feature>
<sequence>MLEFEFMRRALLAGGLLSIMVPLIGIVMVSRKTSMIGDALAHCSLVGVGLGLILGINPTTGAVFSSIIAAFAIEGIRERFPQYGDMATAVTMSIGLGLAAILSDFAPGGNTFESYLFGSISAITLEDITFIVLAFIVVVFFSVKYYGALLDISIDPSLARLSGVPVGLINIIFTILAAITIALATQVVGALLVSSLLVLPVATSLMLCRSYLTTLLSSVCLGLLYMLGGLILSYTYDIRPGGAIVLLAVLGMGLAWLMNRFKKA</sequence>
<dbReference type="AlphaFoldDB" id="A0A347WN17"/>
<reference evidence="8 9" key="1">
    <citation type="submission" date="2017-09" db="EMBL/GenBank/DDBJ databases">
        <title>Complete genome sequence of Oxytococcus suis strain ZY16052.</title>
        <authorList>
            <person name="Li F."/>
        </authorList>
    </citation>
    <scope>NUCLEOTIDE SEQUENCE [LARGE SCALE GENOMIC DNA]</scope>
    <source>
        <strain evidence="8 9">ZY16052</strain>
    </source>
</reference>
<evidence type="ECO:0000256" key="4">
    <source>
        <dbReference type="ARBA" id="ARBA00022989"/>
    </source>
</evidence>
<feature type="transmembrane region" description="Helical" evidence="7">
    <location>
        <begin position="164"/>
        <end position="184"/>
    </location>
</feature>
<dbReference type="SUPFAM" id="SSF81345">
    <property type="entry name" value="ABC transporter involved in vitamin B12 uptake, BtuC"/>
    <property type="match status" value="1"/>
</dbReference>
<dbReference type="EMBL" id="CP023434">
    <property type="protein sequence ID" value="AXY26474.1"/>
    <property type="molecule type" value="Genomic_DNA"/>
</dbReference>
<accession>A0A347WN17</accession>
<keyword evidence="4 7" id="KW-1133">Transmembrane helix</keyword>
<keyword evidence="5 7" id="KW-0472">Membrane</keyword>
<dbReference type="GO" id="GO:0010043">
    <property type="term" value="P:response to zinc ion"/>
    <property type="evidence" value="ECO:0007669"/>
    <property type="project" value="TreeGrafter"/>
</dbReference>
<dbReference type="RefSeq" id="WP_118991331.1">
    <property type="nucleotide sequence ID" value="NZ_CP023434.1"/>
</dbReference>
<name>A0A347WN17_9LACT</name>
<feature type="transmembrane region" description="Helical" evidence="7">
    <location>
        <begin position="215"/>
        <end position="236"/>
    </location>
</feature>
<feature type="transmembrane region" description="Helical" evidence="7">
    <location>
        <begin position="242"/>
        <end position="259"/>
    </location>
</feature>
<dbReference type="OrthoDB" id="9798540at2"/>
<evidence type="ECO:0000313" key="9">
    <source>
        <dbReference type="Proteomes" id="UP000263232"/>
    </source>
</evidence>
<keyword evidence="6" id="KW-0813">Transport</keyword>
<evidence type="ECO:0000256" key="2">
    <source>
        <dbReference type="ARBA" id="ARBA00008034"/>
    </source>
</evidence>
<feature type="transmembrane region" description="Helical" evidence="7">
    <location>
        <begin position="190"/>
        <end position="208"/>
    </location>
</feature>
<dbReference type="KEGG" id="abae:CL176_10980"/>
<dbReference type="GO" id="GO:0055085">
    <property type="term" value="P:transmembrane transport"/>
    <property type="evidence" value="ECO:0007669"/>
    <property type="project" value="InterPro"/>
</dbReference>
<dbReference type="Pfam" id="PF00950">
    <property type="entry name" value="ABC-3"/>
    <property type="match status" value="1"/>
</dbReference>
<proteinExistence type="inferred from homology"/>
<dbReference type="PANTHER" id="PTHR30477:SF0">
    <property type="entry name" value="METAL TRANSPORT SYSTEM MEMBRANE PROTEIN TM_0125-RELATED"/>
    <property type="match status" value="1"/>
</dbReference>
<feature type="transmembrane region" description="Helical" evidence="7">
    <location>
        <begin position="115"/>
        <end position="143"/>
    </location>
</feature>
<evidence type="ECO:0000256" key="1">
    <source>
        <dbReference type="ARBA" id="ARBA00004141"/>
    </source>
</evidence>
<gene>
    <name evidence="8" type="ORF">CL176_10980</name>
</gene>
<dbReference type="InterPro" id="IPR037294">
    <property type="entry name" value="ABC_BtuC-like"/>
</dbReference>
<evidence type="ECO:0000256" key="5">
    <source>
        <dbReference type="ARBA" id="ARBA00023136"/>
    </source>
</evidence>
<keyword evidence="3 6" id="KW-0812">Transmembrane</keyword>
<dbReference type="GO" id="GO:0043190">
    <property type="term" value="C:ATP-binding cassette (ABC) transporter complex"/>
    <property type="evidence" value="ECO:0007669"/>
    <property type="project" value="InterPro"/>
</dbReference>
<feature type="transmembrane region" description="Helical" evidence="7">
    <location>
        <begin position="85"/>
        <end position="103"/>
    </location>
</feature>
<dbReference type="Gene3D" id="1.10.3470.10">
    <property type="entry name" value="ABC transporter involved in vitamin B12 uptake, BtuC"/>
    <property type="match status" value="1"/>
</dbReference>
<evidence type="ECO:0000256" key="7">
    <source>
        <dbReference type="SAM" id="Phobius"/>
    </source>
</evidence>
<dbReference type="PANTHER" id="PTHR30477">
    <property type="entry name" value="ABC-TRANSPORTER METAL-BINDING PROTEIN"/>
    <property type="match status" value="1"/>
</dbReference>
<comment type="similarity">
    <text evidence="2 6">Belongs to the ABC-3 integral membrane protein family.</text>
</comment>
<evidence type="ECO:0000256" key="6">
    <source>
        <dbReference type="RuleBase" id="RU003943"/>
    </source>
</evidence>
<dbReference type="InterPro" id="IPR001626">
    <property type="entry name" value="ABC_TroCD"/>
</dbReference>
<evidence type="ECO:0000256" key="3">
    <source>
        <dbReference type="ARBA" id="ARBA00022692"/>
    </source>
</evidence>
<comment type="subcellular location">
    <subcellularLocation>
        <location evidence="6">Cell membrane</location>
        <topology evidence="6">Multi-pass membrane protein</topology>
    </subcellularLocation>
    <subcellularLocation>
        <location evidence="1">Membrane</location>
        <topology evidence="1">Multi-pass membrane protein</topology>
    </subcellularLocation>
</comment>
<dbReference type="Proteomes" id="UP000263232">
    <property type="component" value="Chromosome"/>
</dbReference>
<protein>
    <submittedName>
        <fullName evidence="8">Zinc ABC transporter permease</fullName>
    </submittedName>
</protein>
<evidence type="ECO:0000313" key="8">
    <source>
        <dbReference type="EMBL" id="AXY26474.1"/>
    </source>
</evidence>
<organism evidence="8 9">
    <name type="scientific">Suicoccus acidiformans</name>
    <dbReference type="NCBI Taxonomy" id="2036206"/>
    <lineage>
        <taxon>Bacteria</taxon>
        <taxon>Bacillati</taxon>
        <taxon>Bacillota</taxon>
        <taxon>Bacilli</taxon>
        <taxon>Lactobacillales</taxon>
        <taxon>Aerococcaceae</taxon>
        <taxon>Suicoccus</taxon>
    </lineage>
</organism>
<feature type="transmembrane region" description="Helical" evidence="7">
    <location>
        <begin position="50"/>
        <end position="73"/>
    </location>
</feature>